<accession>A0ABS8EPM3</accession>
<sequence>MISISKDVKLRVITLDDQARLHELMHRIYPPFYRHLWVNEDCNWYMNFCYSMVNLQNELSEPQSEYYFVYYKENLNGILRFKYNSTLEHSFSKNTAYLHRIYLGEESHGKGVAKVLFDWVDKKAKENGQSGIWLEAMDTQIQALKFYEKCNYIIKNTRVLNFERIHEKYRGMIILYKSLI</sequence>
<proteinExistence type="predicted"/>
<feature type="domain" description="N-acetyltransferase" evidence="1">
    <location>
        <begin position="8"/>
        <end position="180"/>
    </location>
</feature>
<keyword evidence="3" id="KW-1185">Reference proteome</keyword>
<evidence type="ECO:0000313" key="3">
    <source>
        <dbReference type="Proteomes" id="UP000778797"/>
    </source>
</evidence>
<dbReference type="PROSITE" id="PS51186">
    <property type="entry name" value="GNAT"/>
    <property type="match status" value="1"/>
</dbReference>
<gene>
    <name evidence="2" type="ORF">J1C55_09515</name>
</gene>
<dbReference type="InterPro" id="IPR000182">
    <property type="entry name" value="GNAT_dom"/>
</dbReference>
<dbReference type="InterPro" id="IPR016181">
    <property type="entry name" value="Acyl_CoA_acyltransferase"/>
</dbReference>
<dbReference type="EMBL" id="JAFMPT010000011">
    <property type="protein sequence ID" value="MCC1484826.1"/>
    <property type="molecule type" value="Genomic_DNA"/>
</dbReference>
<comment type="caution">
    <text evidence="2">The sequence shown here is derived from an EMBL/GenBank/DDBJ whole genome shotgun (WGS) entry which is preliminary data.</text>
</comment>
<evidence type="ECO:0000313" key="2">
    <source>
        <dbReference type="EMBL" id="MCC1484826.1"/>
    </source>
</evidence>
<organism evidence="2 3">
    <name type="scientific">Winogradskyella immobilis</name>
    <dbReference type="NCBI Taxonomy" id="2816852"/>
    <lineage>
        <taxon>Bacteria</taxon>
        <taxon>Pseudomonadati</taxon>
        <taxon>Bacteroidota</taxon>
        <taxon>Flavobacteriia</taxon>
        <taxon>Flavobacteriales</taxon>
        <taxon>Flavobacteriaceae</taxon>
        <taxon>Winogradskyella</taxon>
    </lineage>
</organism>
<dbReference type="RefSeq" id="WP_227477280.1">
    <property type="nucleotide sequence ID" value="NZ_JAFMPT010000011.1"/>
</dbReference>
<dbReference type="Pfam" id="PF00583">
    <property type="entry name" value="Acetyltransf_1"/>
    <property type="match status" value="1"/>
</dbReference>
<dbReference type="Proteomes" id="UP000778797">
    <property type="component" value="Unassembled WGS sequence"/>
</dbReference>
<evidence type="ECO:0000259" key="1">
    <source>
        <dbReference type="PROSITE" id="PS51186"/>
    </source>
</evidence>
<reference evidence="3" key="1">
    <citation type="submission" date="2021-03" db="EMBL/GenBank/DDBJ databases">
        <title>Genome of Cognatishimia sp. F0-27.</title>
        <authorList>
            <person name="Ping X."/>
        </authorList>
    </citation>
    <scope>NUCLEOTIDE SEQUENCE [LARGE SCALE GENOMIC DNA]</scope>
    <source>
        <strain evidence="3">E313</strain>
    </source>
</reference>
<dbReference type="SUPFAM" id="SSF55729">
    <property type="entry name" value="Acyl-CoA N-acyltransferases (Nat)"/>
    <property type="match status" value="1"/>
</dbReference>
<name>A0ABS8EPM3_9FLAO</name>
<protein>
    <submittedName>
        <fullName evidence="2">GNAT family N-acetyltransferase</fullName>
    </submittedName>
</protein>
<reference evidence="3" key="2">
    <citation type="submission" date="2023-07" db="EMBL/GenBank/DDBJ databases">
        <title>Genome of Winogradskyella sp. E313.</title>
        <authorList>
            <person name="Zhou Y."/>
        </authorList>
    </citation>
    <scope>NUCLEOTIDE SEQUENCE [LARGE SCALE GENOMIC DNA]</scope>
    <source>
        <strain evidence="3">E313</strain>
    </source>
</reference>
<dbReference type="Gene3D" id="3.40.630.30">
    <property type="match status" value="1"/>
</dbReference>
<dbReference type="CDD" id="cd04301">
    <property type="entry name" value="NAT_SF"/>
    <property type="match status" value="1"/>
</dbReference>